<reference evidence="1" key="1">
    <citation type="submission" date="2020-09" db="EMBL/GenBank/DDBJ databases">
        <title>Novel species of Mucilaginibacter isolated from a glacier on the Tibetan Plateau.</title>
        <authorList>
            <person name="Liu Q."/>
            <person name="Xin Y.-H."/>
        </authorList>
    </citation>
    <scope>NUCLEOTIDE SEQUENCE</scope>
    <source>
        <strain evidence="1">ZB1P21</strain>
    </source>
</reference>
<name>A0A926S3V1_9SPHI</name>
<gene>
    <name evidence="1" type="ORF">IDJ76_16090</name>
</gene>
<accession>A0A926S3V1</accession>
<protein>
    <submittedName>
        <fullName evidence="1">Uncharacterized protein</fullName>
    </submittedName>
</protein>
<dbReference type="RefSeq" id="WP_191164382.1">
    <property type="nucleotide sequence ID" value="NZ_JACWMX010000006.1"/>
</dbReference>
<organism evidence="1 2">
    <name type="scientific">Mucilaginibacter glaciei</name>
    <dbReference type="NCBI Taxonomy" id="2772109"/>
    <lineage>
        <taxon>Bacteria</taxon>
        <taxon>Pseudomonadati</taxon>
        <taxon>Bacteroidota</taxon>
        <taxon>Sphingobacteriia</taxon>
        <taxon>Sphingobacteriales</taxon>
        <taxon>Sphingobacteriaceae</taxon>
        <taxon>Mucilaginibacter</taxon>
    </lineage>
</organism>
<sequence>MLEPIIYERKLTLQEFISRSEQAGISLLFNQASTGRISGITYFINDFKIKGQALGNRFKWA</sequence>
<dbReference type="Proteomes" id="UP000619078">
    <property type="component" value="Unassembled WGS sequence"/>
</dbReference>
<evidence type="ECO:0000313" key="1">
    <source>
        <dbReference type="EMBL" id="MBD1394629.1"/>
    </source>
</evidence>
<dbReference type="AlphaFoldDB" id="A0A926S3V1"/>
<keyword evidence="2" id="KW-1185">Reference proteome</keyword>
<comment type="caution">
    <text evidence="1">The sequence shown here is derived from an EMBL/GenBank/DDBJ whole genome shotgun (WGS) entry which is preliminary data.</text>
</comment>
<proteinExistence type="predicted"/>
<evidence type="ECO:0000313" key="2">
    <source>
        <dbReference type="Proteomes" id="UP000619078"/>
    </source>
</evidence>
<dbReference type="EMBL" id="JACWMX010000006">
    <property type="protein sequence ID" value="MBD1394629.1"/>
    <property type="molecule type" value="Genomic_DNA"/>
</dbReference>